<feature type="chain" id="PRO_5008583882" description="Attacin C-terminal domain-containing protein" evidence="2">
    <location>
        <begin position="21"/>
        <end position="186"/>
    </location>
</feature>
<evidence type="ECO:0000313" key="3">
    <source>
        <dbReference type="EMBL" id="JAS66664.1"/>
    </source>
</evidence>
<feature type="region of interest" description="Disordered" evidence="1">
    <location>
        <begin position="79"/>
        <end position="103"/>
    </location>
</feature>
<sequence length="186" mass="20934">TKMKPIELVVISLMLGTVIGSPSGYFRQQQEYKKSEESYVNGELQHRSKDAEFYAKQGELAEVTEKPPVQHHFMHHEEYDRNREEDQHQQYQGQRLAESSAYGRGQKNEQFYSAYGQKNLQKSGYGERLGTGVDVVAQASQVDAMGLKNYHFGGNEWQAAPFRGLAADGHDSKLPKFGSGDTKIAS</sequence>
<protein>
    <recommendedName>
        <fullName evidence="4">Attacin C-terminal domain-containing protein</fullName>
    </recommendedName>
</protein>
<keyword evidence="2" id="KW-0732">Signal</keyword>
<organism evidence="3">
    <name type="scientific">Cuerna arida</name>
    <dbReference type="NCBI Taxonomy" id="1464854"/>
    <lineage>
        <taxon>Eukaryota</taxon>
        <taxon>Metazoa</taxon>
        <taxon>Ecdysozoa</taxon>
        <taxon>Arthropoda</taxon>
        <taxon>Hexapoda</taxon>
        <taxon>Insecta</taxon>
        <taxon>Pterygota</taxon>
        <taxon>Neoptera</taxon>
        <taxon>Paraneoptera</taxon>
        <taxon>Hemiptera</taxon>
        <taxon>Auchenorrhyncha</taxon>
        <taxon>Membracoidea</taxon>
        <taxon>Cicadellidae</taxon>
        <taxon>Cicadellinae</taxon>
        <taxon>Proconiini</taxon>
        <taxon>Cuerna</taxon>
    </lineage>
</organism>
<feature type="signal peptide" evidence="2">
    <location>
        <begin position="1"/>
        <end position="20"/>
    </location>
</feature>
<proteinExistence type="predicted"/>
<dbReference type="EMBL" id="GECZ01003105">
    <property type="protein sequence ID" value="JAS66664.1"/>
    <property type="molecule type" value="Transcribed_RNA"/>
</dbReference>
<accession>A0A1B6GW46</accession>
<gene>
    <name evidence="3" type="ORF">g.5832</name>
</gene>
<reference evidence="3" key="1">
    <citation type="submission" date="2015-11" db="EMBL/GenBank/DDBJ databases">
        <title>De novo transcriptome assembly of four potential Pierce s Disease insect vectors from Arizona vineyards.</title>
        <authorList>
            <person name="Tassone E.E."/>
        </authorList>
    </citation>
    <scope>NUCLEOTIDE SEQUENCE</scope>
</reference>
<feature type="non-terminal residue" evidence="3">
    <location>
        <position position="186"/>
    </location>
</feature>
<feature type="compositionally biased region" description="Basic and acidic residues" evidence="1">
    <location>
        <begin position="79"/>
        <end position="88"/>
    </location>
</feature>
<dbReference type="AlphaFoldDB" id="A0A1B6GW46"/>
<evidence type="ECO:0008006" key="4">
    <source>
        <dbReference type="Google" id="ProtNLM"/>
    </source>
</evidence>
<name>A0A1B6GW46_9HEMI</name>
<evidence type="ECO:0000256" key="2">
    <source>
        <dbReference type="SAM" id="SignalP"/>
    </source>
</evidence>
<feature type="non-terminal residue" evidence="3">
    <location>
        <position position="1"/>
    </location>
</feature>
<evidence type="ECO:0000256" key="1">
    <source>
        <dbReference type="SAM" id="MobiDB-lite"/>
    </source>
</evidence>